<evidence type="ECO:0000256" key="1">
    <source>
        <dbReference type="SAM" id="MobiDB-lite"/>
    </source>
</evidence>
<evidence type="ECO:0000313" key="3">
    <source>
        <dbReference type="Proteomes" id="UP001432322"/>
    </source>
</evidence>
<dbReference type="AlphaFoldDB" id="A0AAV5V683"/>
<feature type="compositionally biased region" description="Polar residues" evidence="1">
    <location>
        <begin position="122"/>
        <end position="135"/>
    </location>
</feature>
<keyword evidence="3" id="KW-1185">Reference proteome</keyword>
<comment type="caution">
    <text evidence="2">The sequence shown here is derived from an EMBL/GenBank/DDBJ whole genome shotgun (WGS) entry which is preliminary data.</text>
</comment>
<proteinExistence type="predicted"/>
<sequence>MMSDLEDVLARETSVSAYGGHSAHSTMIRNNQFESLNSGYISDTSTYRGTPISFGATGTPRPPARGASRGTAAQTALGRALSATRMRPEGTESPTPSRIFSPAPPEQTSYDPVSPTWRRRAFNNSTPTTSLVQSELRSKVEGLPPPPPPIYSPPSTIGDMYSMRRSRESELSSSRNRFFSTSPKMPRRLVSVTPIEDFSGQDFATPPVRPTALYASPRVLPTSPPSSIPSSAPFTPYSAAPTFPVKDVVDASCWTGPPTPAKPCLECAKLRAIVEELNER</sequence>
<feature type="non-terminal residue" evidence="2">
    <location>
        <position position="280"/>
    </location>
</feature>
<feature type="compositionally biased region" description="Pro residues" evidence="1">
    <location>
        <begin position="143"/>
        <end position="152"/>
    </location>
</feature>
<dbReference type="Proteomes" id="UP001432322">
    <property type="component" value="Unassembled WGS sequence"/>
</dbReference>
<reference evidence="2" key="1">
    <citation type="submission" date="2023-10" db="EMBL/GenBank/DDBJ databases">
        <title>Genome assembly of Pristionchus species.</title>
        <authorList>
            <person name="Yoshida K."/>
            <person name="Sommer R.J."/>
        </authorList>
    </citation>
    <scope>NUCLEOTIDE SEQUENCE</scope>
    <source>
        <strain evidence="2">RS5133</strain>
    </source>
</reference>
<protein>
    <submittedName>
        <fullName evidence="2">Uncharacterized protein</fullName>
    </submittedName>
</protein>
<evidence type="ECO:0000313" key="2">
    <source>
        <dbReference type="EMBL" id="GMT15121.1"/>
    </source>
</evidence>
<name>A0AAV5V683_9BILA</name>
<dbReference type="EMBL" id="BTSY01000002">
    <property type="protein sequence ID" value="GMT15121.1"/>
    <property type="molecule type" value="Genomic_DNA"/>
</dbReference>
<organism evidence="2 3">
    <name type="scientific">Pristionchus fissidentatus</name>
    <dbReference type="NCBI Taxonomy" id="1538716"/>
    <lineage>
        <taxon>Eukaryota</taxon>
        <taxon>Metazoa</taxon>
        <taxon>Ecdysozoa</taxon>
        <taxon>Nematoda</taxon>
        <taxon>Chromadorea</taxon>
        <taxon>Rhabditida</taxon>
        <taxon>Rhabditina</taxon>
        <taxon>Diplogasteromorpha</taxon>
        <taxon>Diplogasteroidea</taxon>
        <taxon>Neodiplogasteridae</taxon>
        <taxon>Pristionchus</taxon>
    </lineage>
</organism>
<feature type="region of interest" description="Disordered" evidence="1">
    <location>
        <begin position="51"/>
        <end position="156"/>
    </location>
</feature>
<gene>
    <name evidence="2" type="ORF">PFISCL1PPCAC_6418</name>
</gene>
<accession>A0AAV5V683</accession>